<feature type="region of interest" description="Disordered" evidence="1">
    <location>
        <begin position="236"/>
        <end position="309"/>
    </location>
</feature>
<proteinExistence type="predicted"/>
<keyword evidence="3" id="KW-1185">Reference proteome</keyword>
<dbReference type="Proteomes" id="UP001621418">
    <property type="component" value="Chromosome"/>
</dbReference>
<sequence length="515" mass="54123">MLDLGAEGLQYFVEYLPRYGDALALTKVPGRSELLAAMNGNFDAIYAKYDTERGMDIAAIDRMSAALSKVMAKLPGEIDEQRRQLSALPSIWQGQAGDSASNMLNAQINRAEQDRIEAATISLELSYVATALRTAVRHKAVTVQSFWSPNTPDIPQQNSSGMSRTAIDACIQEVTYDRNTTSDASKKAKQWLIDVFIPHVHATYDKFIQLCKEVDTEVRRIYGVLVEALNGLDTGAYPMPQDSSKPQTPVTTEQPTTKDTSKGDTTSTGGTPTTTEDTSTKPATTEDPSTTKDDDDDDDDDDDITDTISDITDTVSEVMTGLTSLVSSVSELESLVTSTAETISSGLTSLSTSVQEGFASISSQLSTLMSGGATFDLNGTQVSVGTDANGQLTVSTTDAAGNSHEYGMTLDANGIPVISDDQTSGEIGSGTPETGTGQGPTGLEDADEGTSSGATPNPTGSVNAKGYAAENMPGAGSTPSADNEPDGEHWAEEYPVSQQPDPGDSGAVLAEAGPL</sequence>
<feature type="compositionally biased region" description="Low complexity" evidence="1">
    <location>
        <begin position="245"/>
        <end position="288"/>
    </location>
</feature>
<dbReference type="SUPFAM" id="SSF140453">
    <property type="entry name" value="EsxAB dimer-like"/>
    <property type="match status" value="1"/>
</dbReference>
<protein>
    <submittedName>
        <fullName evidence="2">Uncharacterized protein</fullName>
    </submittedName>
</protein>
<dbReference type="EMBL" id="CP109527">
    <property type="protein sequence ID" value="WTY37854.1"/>
    <property type="molecule type" value="Genomic_DNA"/>
</dbReference>
<name>A0ABZ1NCX4_9NOCA</name>
<gene>
    <name evidence="2" type="ORF">OG308_08445</name>
</gene>
<evidence type="ECO:0000256" key="1">
    <source>
        <dbReference type="SAM" id="MobiDB-lite"/>
    </source>
</evidence>
<dbReference type="InterPro" id="IPR036689">
    <property type="entry name" value="ESAT-6-like_sf"/>
</dbReference>
<feature type="region of interest" description="Disordered" evidence="1">
    <location>
        <begin position="414"/>
        <end position="515"/>
    </location>
</feature>
<evidence type="ECO:0000313" key="2">
    <source>
        <dbReference type="EMBL" id="WTY37854.1"/>
    </source>
</evidence>
<dbReference type="RefSeq" id="WP_405149807.1">
    <property type="nucleotide sequence ID" value="NZ_CP109527.1"/>
</dbReference>
<accession>A0ABZ1NCX4</accession>
<reference evidence="2 3" key="1">
    <citation type="submission" date="2022-10" db="EMBL/GenBank/DDBJ databases">
        <title>The complete genomes of actinobacterial strains from the NBC collection.</title>
        <authorList>
            <person name="Joergensen T.S."/>
            <person name="Alvarez Arevalo M."/>
            <person name="Sterndorff E.B."/>
            <person name="Faurdal D."/>
            <person name="Vuksanovic O."/>
            <person name="Mourched A.-S."/>
            <person name="Charusanti P."/>
            <person name="Shaw S."/>
            <person name="Blin K."/>
            <person name="Weber T."/>
        </authorList>
    </citation>
    <scope>NUCLEOTIDE SEQUENCE [LARGE SCALE GENOMIC DNA]</scope>
    <source>
        <strain evidence="2 3">NBC_01413</strain>
    </source>
</reference>
<evidence type="ECO:0000313" key="3">
    <source>
        <dbReference type="Proteomes" id="UP001621418"/>
    </source>
</evidence>
<organism evidence="2 3">
    <name type="scientific">Nocardia salmonicida</name>
    <dbReference type="NCBI Taxonomy" id="53431"/>
    <lineage>
        <taxon>Bacteria</taxon>
        <taxon>Bacillati</taxon>
        <taxon>Actinomycetota</taxon>
        <taxon>Actinomycetes</taxon>
        <taxon>Mycobacteriales</taxon>
        <taxon>Nocardiaceae</taxon>
        <taxon>Nocardia</taxon>
    </lineage>
</organism>
<feature type="compositionally biased region" description="Polar residues" evidence="1">
    <location>
        <begin position="449"/>
        <end position="462"/>
    </location>
</feature>
<feature type="compositionally biased region" description="Acidic residues" evidence="1">
    <location>
        <begin position="293"/>
        <end position="305"/>
    </location>
</feature>